<name>A0A0A9CTQ1_ARUDO</name>
<sequence length="85" mass="9869">MTSTCRMLCRHENSDYVVQLEVLLHFPKHLKAIVSNCLMTLDSESWLHRINPRLAIWVFKLSKGNLSMNAKFSHLVAADLWVKCK</sequence>
<reference evidence="1" key="2">
    <citation type="journal article" date="2015" name="Data Brief">
        <title>Shoot transcriptome of the giant reed, Arundo donax.</title>
        <authorList>
            <person name="Barrero R.A."/>
            <person name="Guerrero F.D."/>
            <person name="Moolhuijzen P."/>
            <person name="Goolsby J.A."/>
            <person name="Tidwell J."/>
            <person name="Bellgard S.E."/>
            <person name="Bellgard M.I."/>
        </authorList>
    </citation>
    <scope>NUCLEOTIDE SEQUENCE</scope>
    <source>
        <tissue evidence="1">Shoot tissue taken approximately 20 cm above the soil surface</tissue>
    </source>
</reference>
<dbReference type="AlphaFoldDB" id="A0A0A9CTQ1"/>
<dbReference type="EMBL" id="GBRH01221135">
    <property type="protein sequence ID" value="JAD76760.1"/>
    <property type="molecule type" value="Transcribed_RNA"/>
</dbReference>
<accession>A0A0A9CTQ1</accession>
<protein>
    <submittedName>
        <fullName evidence="1">Uncharacterized protein</fullName>
    </submittedName>
</protein>
<evidence type="ECO:0000313" key="1">
    <source>
        <dbReference type="EMBL" id="JAD76760.1"/>
    </source>
</evidence>
<organism evidence="1">
    <name type="scientific">Arundo donax</name>
    <name type="common">Giant reed</name>
    <name type="synonym">Donax arundinaceus</name>
    <dbReference type="NCBI Taxonomy" id="35708"/>
    <lineage>
        <taxon>Eukaryota</taxon>
        <taxon>Viridiplantae</taxon>
        <taxon>Streptophyta</taxon>
        <taxon>Embryophyta</taxon>
        <taxon>Tracheophyta</taxon>
        <taxon>Spermatophyta</taxon>
        <taxon>Magnoliopsida</taxon>
        <taxon>Liliopsida</taxon>
        <taxon>Poales</taxon>
        <taxon>Poaceae</taxon>
        <taxon>PACMAD clade</taxon>
        <taxon>Arundinoideae</taxon>
        <taxon>Arundineae</taxon>
        <taxon>Arundo</taxon>
    </lineage>
</organism>
<proteinExistence type="predicted"/>
<reference evidence="1" key="1">
    <citation type="submission" date="2014-09" db="EMBL/GenBank/DDBJ databases">
        <authorList>
            <person name="Magalhaes I.L.F."/>
            <person name="Oliveira U."/>
            <person name="Santos F.R."/>
            <person name="Vidigal T.H.D.A."/>
            <person name="Brescovit A.D."/>
            <person name="Santos A.J."/>
        </authorList>
    </citation>
    <scope>NUCLEOTIDE SEQUENCE</scope>
    <source>
        <tissue evidence="1">Shoot tissue taken approximately 20 cm above the soil surface</tissue>
    </source>
</reference>